<proteinExistence type="predicted"/>
<evidence type="ECO:0000313" key="1">
    <source>
        <dbReference type="EMBL" id="EQA81873.1"/>
    </source>
</evidence>
<sequence>MFTLIRSQWIGIRCQDFSVCIHDGTEEIRVYPFYGKRGSSHIFCKISR</sequence>
<dbReference type="Proteomes" id="UP000015445">
    <property type="component" value="Unassembled WGS sequence"/>
</dbReference>
<reference evidence="1" key="1">
    <citation type="submission" date="2013-05" db="EMBL/GenBank/DDBJ databases">
        <authorList>
            <person name="Harkins D.M."/>
            <person name="Durkin A.S."/>
            <person name="Brinkac L.M."/>
            <person name="Haft D.H."/>
            <person name="Selengut J.D."/>
            <person name="Sanka R."/>
            <person name="DePew J."/>
            <person name="Purushe J."/>
            <person name="Galloway R.L."/>
            <person name="Vinetz J.M."/>
            <person name="Sutton G.G."/>
            <person name="Nierman W.C."/>
            <person name="Fouts D.E."/>
        </authorList>
    </citation>
    <scope>NUCLEOTIDE SEQUENCE [LARGE SCALE GENOMIC DNA]</scope>
    <source>
        <strain evidence="1">80-412</strain>
    </source>
</reference>
<gene>
    <name evidence="1" type="ORF">LEP1GSC193_1463</name>
</gene>
<keyword evidence="2" id="KW-1185">Reference proteome</keyword>
<evidence type="ECO:0000313" key="2">
    <source>
        <dbReference type="Proteomes" id="UP000015445"/>
    </source>
</evidence>
<protein>
    <submittedName>
        <fullName evidence="1">Uncharacterized protein</fullName>
    </submittedName>
</protein>
<organism evidence="1 2">
    <name type="scientific">Leptospira alstonii serovar Pingchang str. 80-412</name>
    <dbReference type="NCBI Taxonomy" id="1218564"/>
    <lineage>
        <taxon>Bacteria</taxon>
        <taxon>Pseudomonadati</taxon>
        <taxon>Spirochaetota</taxon>
        <taxon>Spirochaetia</taxon>
        <taxon>Leptospirales</taxon>
        <taxon>Leptospiraceae</taxon>
        <taxon>Leptospira</taxon>
    </lineage>
</organism>
<dbReference type="EMBL" id="AOHD02000016">
    <property type="protein sequence ID" value="EQA81873.1"/>
    <property type="molecule type" value="Genomic_DNA"/>
</dbReference>
<accession>T0HDM7</accession>
<comment type="caution">
    <text evidence="1">The sequence shown here is derived from an EMBL/GenBank/DDBJ whole genome shotgun (WGS) entry which is preliminary data.</text>
</comment>
<dbReference type="AlphaFoldDB" id="T0HDM7"/>
<name>T0HDM7_9LEPT</name>